<evidence type="ECO:0000313" key="3">
    <source>
        <dbReference type="Proteomes" id="UP001497457"/>
    </source>
</evidence>
<feature type="domain" description="KIB1-4 beta-propeller" evidence="1">
    <location>
        <begin position="80"/>
        <end position="319"/>
    </location>
</feature>
<name>A0ABC8WUZ8_9POAL</name>
<evidence type="ECO:0000313" key="2">
    <source>
        <dbReference type="EMBL" id="CAL4915172.1"/>
    </source>
</evidence>
<reference evidence="2 3" key="2">
    <citation type="submission" date="2024-10" db="EMBL/GenBank/DDBJ databases">
        <authorList>
            <person name="Ryan C."/>
        </authorList>
    </citation>
    <scope>NUCLEOTIDE SEQUENCE [LARGE SCALE GENOMIC DNA]</scope>
</reference>
<protein>
    <recommendedName>
        <fullName evidence="1">KIB1-4 beta-propeller domain-containing protein</fullName>
    </recommendedName>
</protein>
<dbReference type="EMBL" id="OZ075123">
    <property type="protein sequence ID" value="CAL4915172.1"/>
    <property type="molecule type" value="Genomic_DNA"/>
</dbReference>
<dbReference type="Proteomes" id="UP001497457">
    <property type="component" value="Chromosome 13rd"/>
</dbReference>
<proteinExistence type="predicted"/>
<dbReference type="PANTHER" id="PTHR36901">
    <property type="entry name" value="F-BOX DOMAIN CONTAINING PROTEIN, EXPRESSED-RELATED"/>
    <property type="match status" value="1"/>
</dbReference>
<reference evidence="3" key="1">
    <citation type="submission" date="2024-06" db="EMBL/GenBank/DDBJ databases">
        <authorList>
            <person name="Ryan C."/>
        </authorList>
    </citation>
    <scope>NUCLEOTIDE SEQUENCE [LARGE SCALE GENOMIC DNA]</scope>
</reference>
<dbReference type="AlphaFoldDB" id="A0ABC8WUZ8"/>
<organism evidence="2 3">
    <name type="scientific">Urochloa decumbens</name>
    <dbReference type="NCBI Taxonomy" id="240449"/>
    <lineage>
        <taxon>Eukaryota</taxon>
        <taxon>Viridiplantae</taxon>
        <taxon>Streptophyta</taxon>
        <taxon>Embryophyta</taxon>
        <taxon>Tracheophyta</taxon>
        <taxon>Spermatophyta</taxon>
        <taxon>Magnoliopsida</taxon>
        <taxon>Liliopsida</taxon>
        <taxon>Poales</taxon>
        <taxon>Poaceae</taxon>
        <taxon>PACMAD clade</taxon>
        <taxon>Panicoideae</taxon>
        <taxon>Panicodae</taxon>
        <taxon>Paniceae</taxon>
        <taxon>Melinidinae</taxon>
        <taxon>Urochloa</taxon>
    </lineage>
</organism>
<dbReference type="InterPro" id="IPR005174">
    <property type="entry name" value="KIB1-4_b-propeller"/>
</dbReference>
<evidence type="ECO:0000259" key="1">
    <source>
        <dbReference type="Pfam" id="PF03478"/>
    </source>
</evidence>
<sequence length="376" mass="42114">MAGDSDWSSVPADLLDLVSGHLATERDHLHVRQVCTHWRASVTSRLAAPFRPWVIASSADPLGLGSIGKYSLWLPDGVGRIQVSSPTDLPYCCGTSRGWLVLADDKKSPTQLVLWEPCSGTRILLPPLARVIQVFLSADPLSSSDWMAVATQEEEKIDHNLLYWRPGEAAWTAYVPEGETHYTSLRIHSAAFHAGKMYCANLIKRIAVYDLSQVAALASPPPMIVQRLLPHYSLAAHFVTFNGSLLLVLLFHNDSTPLFPEVYKVDPRDITPSRLFLDLQKSERVKDLGAYSLFLGRGDSFALSAEEHPTICRNCIYYVGPYAHRQKKQRWALVFDLESEVLEAIMFPAEDNDNSAKGWWPFSWFCPRKPVLLKKG</sequence>
<keyword evidence="3" id="KW-1185">Reference proteome</keyword>
<dbReference type="PANTHER" id="PTHR36901:SF6">
    <property type="entry name" value="OS05G0150100 PROTEIN"/>
    <property type="match status" value="1"/>
</dbReference>
<gene>
    <name evidence="2" type="ORF">URODEC1_LOCUS17350</name>
</gene>
<accession>A0ABC8WUZ8</accession>
<dbReference type="Pfam" id="PF03478">
    <property type="entry name" value="Beta-prop_KIB1-4"/>
    <property type="match status" value="1"/>
</dbReference>